<evidence type="ECO:0000256" key="5">
    <source>
        <dbReference type="PROSITE-ProRule" id="PRU00205"/>
    </source>
</evidence>
<dbReference type="Pfam" id="PF03798">
    <property type="entry name" value="TRAM_LAG1_CLN8"/>
    <property type="match status" value="1"/>
</dbReference>
<gene>
    <name evidence="8" type="ORF">PAPYR_2632</name>
</gene>
<feature type="transmembrane region" description="Helical" evidence="6">
    <location>
        <begin position="236"/>
        <end position="255"/>
    </location>
</feature>
<evidence type="ECO:0000256" key="2">
    <source>
        <dbReference type="ARBA" id="ARBA00022692"/>
    </source>
</evidence>
<dbReference type="PANTHER" id="PTHR13439">
    <property type="entry name" value="CT120 PROTEIN"/>
    <property type="match status" value="1"/>
</dbReference>
<accession>A0ABQ8UPS5</accession>
<keyword evidence="4 5" id="KW-0472">Membrane</keyword>
<feature type="transmembrane region" description="Helical" evidence="6">
    <location>
        <begin position="71"/>
        <end position="89"/>
    </location>
</feature>
<keyword evidence="2 5" id="KW-0812">Transmembrane</keyword>
<comment type="caution">
    <text evidence="8">The sequence shown here is derived from an EMBL/GenBank/DDBJ whole genome shotgun (WGS) entry which is preliminary data.</text>
</comment>
<dbReference type="EMBL" id="JAPMOS010000009">
    <property type="protein sequence ID" value="KAJ4461169.1"/>
    <property type="molecule type" value="Genomic_DNA"/>
</dbReference>
<evidence type="ECO:0000256" key="6">
    <source>
        <dbReference type="SAM" id="Phobius"/>
    </source>
</evidence>
<evidence type="ECO:0000259" key="7">
    <source>
        <dbReference type="PROSITE" id="PS50922"/>
    </source>
</evidence>
<dbReference type="PROSITE" id="PS50922">
    <property type="entry name" value="TLC"/>
    <property type="match status" value="1"/>
</dbReference>
<keyword evidence="3 6" id="KW-1133">Transmembrane helix</keyword>
<evidence type="ECO:0000256" key="4">
    <source>
        <dbReference type="ARBA" id="ARBA00023136"/>
    </source>
</evidence>
<feature type="transmembrane region" description="Helical" evidence="6">
    <location>
        <begin position="192"/>
        <end position="216"/>
    </location>
</feature>
<feature type="transmembrane region" description="Helical" evidence="6">
    <location>
        <begin position="160"/>
        <end position="180"/>
    </location>
</feature>
<comment type="subcellular location">
    <subcellularLocation>
        <location evidence="1">Membrane</location>
        <topology evidence="1">Multi-pass membrane protein</topology>
    </subcellularLocation>
</comment>
<reference evidence="8" key="1">
    <citation type="journal article" date="2022" name="bioRxiv">
        <title>Genomics of Preaxostyla Flagellates Illuminates Evolutionary Transitions and the Path Towards Mitochondrial Loss.</title>
        <authorList>
            <person name="Novak L.V.F."/>
            <person name="Treitli S.C."/>
            <person name="Pyrih J."/>
            <person name="Halakuc P."/>
            <person name="Pipaliya S.V."/>
            <person name="Vacek V."/>
            <person name="Brzon O."/>
            <person name="Soukal P."/>
            <person name="Eme L."/>
            <person name="Dacks J.B."/>
            <person name="Karnkowska A."/>
            <person name="Elias M."/>
            <person name="Hampl V."/>
        </authorList>
    </citation>
    <scope>NUCLEOTIDE SEQUENCE</scope>
    <source>
        <strain evidence="8">RCP-MX</strain>
    </source>
</reference>
<evidence type="ECO:0000313" key="9">
    <source>
        <dbReference type="Proteomes" id="UP001141327"/>
    </source>
</evidence>
<evidence type="ECO:0000313" key="8">
    <source>
        <dbReference type="EMBL" id="KAJ4461169.1"/>
    </source>
</evidence>
<sequence>MQALLSFLQSFQWPRWVDVAVDEYPILVWLVCTVAVFVVNRLVIAPLDYIIFGKTYRKLNKIARFDWDIRVLSNTQAAYQLICASILAYVHFDQFYNNTLFWSSTGGNLFLLVAQGYFFEDLIIMLAYRKTQLYSAPAVWHHIITLFTCLSSVILKRLSTGIICVGFFEVSTFLLNQIWFQETRKVTDWRATLTGVLTFFALTYRAIACGGLLWLVGRHFDDLVARYTLLEKFLSAMALGSFTLLNVAWFAMGVVKMIQTFMPKKAQKSA</sequence>
<protein>
    <recommendedName>
        <fullName evidence="7">TLC domain-containing protein</fullName>
    </recommendedName>
</protein>
<feature type="transmembrane region" description="Helical" evidence="6">
    <location>
        <begin position="135"/>
        <end position="154"/>
    </location>
</feature>
<feature type="domain" description="TLC" evidence="7">
    <location>
        <begin position="62"/>
        <end position="262"/>
    </location>
</feature>
<dbReference type="InterPro" id="IPR006634">
    <property type="entry name" value="TLC-dom"/>
</dbReference>
<name>A0ABQ8UPS5_9EUKA</name>
<dbReference type="InterPro" id="IPR050846">
    <property type="entry name" value="TLCD"/>
</dbReference>
<dbReference type="Proteomes" id="UP001141327">
    <property type="component" value="Unassembled WGS sequence"/>
</dbReference>
<organism evidence="8 9">
    <name type="scientific">Paratrimastix pyriformis</name>
    <dbReference type="NCBI Taxonomy" id="342808"/>
    <lineage>
        <taxon>Eukaryota</taxon>
        <taxon>Metamonada</taxon>
        <taxon>Preaxostyla</taxon>
        <taxon>Paratrimastigidae</taxon>
        <taxon>Paratrimastix</taxon>
    </lineage>
</organism>
<keyword evidence="9" id="KW-1185">Reference proteome</keyword>
<proteinExistence type="predicted"/>
<evidence type="ECO:0000256" key="1">
    <source>
        <dbReference type="ARBA" id="ARBA00004141"/>
    </source>
</evidence>
<feature type="transmembrane region" description="Helical" evidence="6">
    <location>
        <begin position="26"/>
        <end position="51"/>
    </location>
</feature>
<evidence type="ECO:0000256" key="3">
    <source>
        <dbReference type="ARBA" id="ARBA00022989"/>
    </source>
</evidence>
<dbReference type="PANTHER" id="PTHR13439:SF0">
    <property type="entry name" value="TOPOISOMERASE I DAMAGE AFFECTED PROTEIN 4"/>
    <property type="match status" value="1"/>
</dbReference>